<organism evidence="6 7">
    <name type="scientific">Pedobacter ginsengisoli</name>
    <dbReference type="NCBI Taxonomy" id="363852"/>
    <lineage>
        <taxon>Bacteria</taxon>
        <taxon>Pseudomonadati</taxon>
        <taxon>Bacteroidota</taxon>
        <taxon>Sphingobacteriia</taxon>
        <taxon>Sphingobacteriales</taxon>
        <taxon>Sphingobacteriaceae</taxon>
        <taxon>Pedobacter</taxon>
    </lineage>
</organism>
<dbReference type="Gene3D" id="3.30.1600.10">
    <property type="entry name" value="SIR2/SIRT2 'Small Domain"/>
    <property type="match status" value="1"/>
</dbReference>
<dbReference type="InterPro" id="IPR027546">
    <property type="entry name" value="Sirtuin_class_III"/>
</dbReference>
<feature type="binding site" evidence="3">
    <location>
        <begin position="171"/>
        <end position="173"/>
    </location>
    <ligand>
        <name>NAD(+)</name>
        <dbReference type="ChEBI" id="CHEBI:57540"/>
    </ligand>
</feature>
<dbReference type="OrthoDB" id="9800582at2"/>
<keyword evidence="7" id="KW-1185">Reference proteome</keyword>
<dbReference type="PROSITE" id="PS50305">
    <property type="entry name" value="SIRTUIN"/>
    <property type="match status" value="1"/>
</dbReference>
<feature type="binding site" evidence="3">
    <location>
        <position position="211"/>
    </location>
    <ligand>
        <name>NAD(+)</name>
        <dbReference type="ChEBI" id="CHEBI:57540"/>
    </ligand>
</feature>
<dbReference type="GO" id="GO:0036054">
    <property type="term" value="F:protein-malonyllysine demalonylase activity"/>
    <property type="evidence" value="ECO:0007669"/>
    <property type="project" value="InterPro"/>
</dbReference>
<comment type="function">
    <text evidence="3">NAD-dependent lysine deacetylase and desuccinylase that specifically removes acetyl and succinyl groups on target proteins. Modulates the activities of several proteins which are inactive in their acylated form.</text>
</comment>
<feature type="binding site" evidence="3">
    <location>
        <position position="57"/>
    </location>
    <ligand>
        <name>substrate</name>
    </ligand>
</feature>
<comment type="domain">
    <text evidence="3">2 residues (Tyr-54 and Arg-57) present in a large hydrophobic pocket are probably involved in substrate specificity. They are important for desuccinylation activity, but dispensable for deacetylation activity.</text>
</comment>
<feature type="binding site" evidence="3">
    <location>
        <begin position="10"/>
        <end position="29"/>
    </location>
    <ligand>
        <name>NAD(+)</name>
        <dbReference type="ChEBI" id="CHEBI:57540"/>
    </ligand>
</feature>
<evidence type="ECO:0000256" key="2">
    <source>
        <dbReference type="ARBA" id="ARBA00023027"/>
    </source>
</evidence>
<feature type="binding site" evidence="3">
    <location>
        <begin position="87"/>
        <end position="90"/>
    </location>
    <ligand>
        <name>NAD(+)</name>
        <dbReference type="ChEBI" id="CHEBI:57540"/>
    </ligand>
</feature>
<dbReference type="PANTHER" id="PTHR11085">
    <property type="entry name" value="NAD-DEPENDENT PROTEIN DEACYLASE SIRTUIN-5, MITOCHONDRIAL-RELATED"/>
    <property type="match status" value="1"/>
</dbReference>
<name>A0A2D1U4Z0_9SPHI</name>
<dbReference type="Pfam" id="PF02146">
    <property type="entry name" value="SIR2"/>
    <property type="match status" value="1"/>
</dbReference>
<dbReference type="GO" id="GO:0036055">
    <property type="term" value="F:protein-succinyllysine desuccinylase activity"/>
    <property type="evidence" value="ECO:0007669"/>
    <property type="project" value="UniProtKB-UniRule"/>
</dbReference>
<feature type="active site" description="Proton acceptor" evidence="3">
    <location>
        <position position="105"/>
    </location>
</feature>
<evidence type="ECO:0000313" key="7">
    <source>
        <dbReference type="Proteomes" id="UP000223749"/>
    </source>
</evidence>
<dbReference type="KEGG" id="pgs:CPT03_09255"/>
<dbReference type="Gene3D" id="3.40.50.1220">
    <property type="entry name" value="TPP-binding domain"/>
    <property type="match status" value="1"/>
</dbReference>
<dbReference type="EC" id="2.3.1.286" evidence="3"/>
<evidence type="ECO:0000256" key="3">
    <source>
        <dbReference type="HAMAP-Rule" id="MF_01121"/>
    </source>
</evidence>
<comment type="caution">
    <text evidence="3 4">Lacks conserved residue(s) required for the propagation of feature annotation.</text>
</comment>
<dbReference type="InterPro" id="IPR003000">
    <property type="entry name" value="Sirtuin"/>
</dbReference>
<evidence type="ECO:0000259" key="5">
    <source>
        <dbReference type="PROSITE" id="PS50305"/>
    </source>
</evidence>
<evidence type="ECO:0000256" key="4">
    <source>
        <dbReference type="PROSITE-ProRule" id="PRU00236"/>
    </source>
</evidence>
<comment type="catalytic activity">
    <reaction evidence="3">
        <text>N(6)-succinyl-L-lysyl-[protein] + NAD(+) + H2O = 2''-O-succinyl-ADP-D-ribose + nicotinamide + L-lysyl-[protein]</text>
        <dbReference type="Rhea" id="RHEA:47668"/>
        <dbReference type="Rhea" id="RHEA-COMP:9752"/>
        <dbReference type="Rhea" id="RHEA-COMP:11877"/>
        <dbReference type="ChEBI" id="CHEBI:15377"/>
        <dbReference type="ChEBI" id="CHEBI:17154"/>
        <dbReference type="ChEBI" id="CHEBI:29969"/>
        <dbReference type="ChEBI" id="CHEBI:57540"/>
        <dbReference type="ChEBI" id="CHEBI:87830"/>
        <dbReference type="ChEBI" id="CHEBI:87832"/>
    </reaction>
</comment>
<dbReference type="Proteomes" id="UP000223749">
    <property type="component" value="Chromosome"/>
</dbReference>
<comment type="catalytic activity">
    <reaction evidence="3">
        <text>N(6)-acetyl-L-lysyl-[protein] + NAD(+) + H2O = 2''-O-acetyl-ADP-D-ribose + nicotinamide + L-lysyl-[protein]</text>
        <dbReference type="Rhea" id="RHEA:43636"/>
        <dbReference type="Rhea" id="RHEA-COMP:9752"/>
        <dbReference type="Rhea" id="RHEA-COMP:10731"/>
        <dbReference type="ChEBI" id="CHEBI:15377"/>
        <dbReference type="ChEBI" id="CHEBI:17154"/>
        <dbReference type="ChEBI" id="CHEBI:29969"/>
        <dbReference type="ChEBI" id="CHEBI:57540"/>
        <dbReference type="ChEBI" id="CHEBI:61930"/>
        <dbReference type="ChEBI" id="CHEBI:83767"/>
        <dbReference type="EC" id="2.3.1.286"/>
    </reaction>
</comment>
<keyword evidence="3" id="KW-0963">Cytoplasm</keyword>
<gene>
    <name evidence="3" type="primary">cobB</name>
    <name evidence="6" type="ORF">CPT03_09255</name>
</gene>
<accession>A0A2D1U4Z0</accession>
<keyword evidence="1" id="KW-0808">Transferase</keyword>
<dbReference type="RefSeq" id="WP_099438588.1">
    <property type="nucleotide sequence ID" value="NZ_CP024091.1"/>
</dbReference>
<reference evidence="6 7" key="1">
    <citation type="submission" date="2017-10" db="EMBL/GenBank/DDBJ databases">
        <title>Whole genome of Pedobacter ginsengisoli T01R-27 isolated from tomato rhizosphere.</title>
        <authorList>
            <person name="Weon H.-Y."/>
            <person name="Lee S.A."/>
            <person name="Sang M.K."/>
            <person name="Song J."/>
        </authorList>
    </citation>
    <scope>NUCLEOTIDE SEQUENCE [LARGE SCALE GENOMIC DNA]</scope>
    <source>
        <strain evidence="6 7">T01R-27</strain>
    </source>
</reference>
<dbReference type="HAMAP" id="MF_01121">
    <property type="entry name" value="Sirtuin_ClassIII"/>
    <property type="match status" value="1"/>
</dbReference>
<dbReference type="AlphaFoldDB" id="A0A2D1U4Z0"/>
<dbReference type="GO" id="GO:0005737">
    <property type="term" value="C:cytoplasm"/>
    <property type="evidence" value="ECO:0007669"/>
    <property type="project" value="UniProtKB-SubCell"/>
</dbReference>
<evidence type="ECO:0000256" key="1">
    <source>
        <dbReference type="ARBA" id="ARBA00022679"/>
    </source>
</evidence>
<dbReference type="PANTHER" id="PTHR11085:SF4">
    <property type="entry name" value="NAD-DEPENDENT PROTEIN DEACYLASE"/>
    <property type="match status" value="1"/>
</dbReference>
<dbReference type="InterPro" id="IPR029035">
    <property type="entry name" value="DHS-like_NAD/FAD-binding_dom"/>
</dbReference>
<proteinExistence type="inferred from homology"/>
<dbReference type="GO" id="GO:0017136">
    <property type="term" value="F:histone deacetylase activity, NAD-dependent"/>
    <property type="evidence" value="ECO:0007669"/>
    <property type="project" value="TreeGrafter"/>
</dbReference>
<evidence type="ECO:0000313" key="6">
    <source>
        <dbReference type="EMBL" id="ATP56648.1"/>
    </source>
</evidence>
<dbReference type="InterPro" id="IPR026590">
    <property type="entry name" value="Ssirtuin_cat_dom"/>
</dbReference>
<dbReference type="SUPFAM" id="SSF52467">
    <property type="entry name" value="DHS-like NAD/FAD-binding domain"/>
    <property type="match status" value="1"/>
</dbReference>
<feature type="binding site" evidence="3">
    <location>
        <position position="54"/>
    </location>
    <ligand>
        <name>substrate</name>
    </ligand>
</feature>
<keyword evidence="2 3" id="KW-0520">NAD</keyword>
<sequence length="229" mass="25426">MKRKLVVLTGAGISAESGLKTFRDTDGLWEGYNVYDVATPEAWKRNPAMVQDFYNQRRKQVLEAEPNAAHRALADLEAFFDVQIITQNIDDLHERAGSSNVTHLHGVITRSQSDINPELTYPINGWELKTGTYCELGSQLRPHVVWFGEDVPMIGPATKICSKAHVFMLIGTSLAVYPAAGLINFVPRTTVKYIIDPKIPEVDRYKNIVKIEKAATAGVAEVVKMLTAT</sequence>
<dbReference type="EMBL" id="CP024091">
    <property type="protein sequence ID" value="ATP56648.1"/>
    <property type="molecule type" value="Genomic_DNA"/>
</dbReference>
<dbReference type="GO" id="GO:0070403">
    <property type="term" value="F:NAD+ binding"/>
    <property type="evidence" value="ECO:0007669"/>
    <property type="project" value="UniProtKB-UniRule"/>
</dbReference>
<feature type="domain" description="Deacetylase sirtuin-type" evidence="5">
    <location>
        <begin position="1"/>
        <end position="229"/>
    </location>
</feature>
<protein>
    <recommendedName>
        <fullName evidence="3">NAD-dependent protein deacylase</fullName>
        <ecNumber evidence="3">2.3.1.286</ecNumber>
    </recommendedName>
    <alternativeName>
        <fullName evidence="3">Regulatory protein SIR2 homolog</fullName>
    </alternativeName>
</protein>
<comment type="similarity">
    <text evidence="3">Belongs to the sirtuin family. Class III subfamily.</text>
</comment>
<comment type="subcellular location">
    <subcellularLocation>
        <location evidence="3">Cytoplasm</location>
    </subcellularLocation>
</comment>
<dbReference type="InterPro" id="IPR026591">
    <property type="entry name" value="Sirtuin_cat_small_dom_sf"/>
</dbReference>
<dbReference type="InterPro" id="IPR050134">
    <property type="entry name" value="NAD-dep_sirtuin_deacylases"/>
</dbReference>